<name>A0A220NS00_9CAUD</name>
<keyword evidence="4" id="KW-1185">Reference proteome</keyword>
<evidence type="ECO:0000259" key="2">
    <source>
        <dbReference type="SMART" id="SM00507"/>
    </source>
</evidence>
<feature type="compositionally biased region" description="Basic residues" evidence="1">
    <location>
        <begin position="81"/>
        <end position="93"/>
    </location>
</feature>
<dbReference type="Gene3D" id="1.10.30.50">
    <property type="match status" value="1"/>
</dbReference>
<dbReference type="GO" id="GO:0004519">
    <property type="term" value="F:endonuclease activity"/>
    <property type="evidence" value="ECO:0007669"/>
    <property type="project" value="UniProtKB-KW"/>
</dbReference>
<dbReference type="RefSeq" id="YP_010059962.1">
    <property type="nucleotide sequence ID" value="NC_054759.1"/>
</dbReference>
<evidence type="ECO:0000313" key="4">
    <source>
        <dbReference type="Proteomes" id="UP000222302"/>
    </source>
</evidence>
<dbReference type="KEGG" id="vg:64854692"/>
<gene>
    <name evidence="3" type="primary">1</name>
    <name evidence="3" type="ORF">SEA_PURPLEHAZE_1</name>
</gene>
<dbReference type="GO" id="GO:0008270">
    <property type="term" value="F:zinc ion binding"/>
    <property type="evidence" value="ECO:0007669"/>
    <property type="project" value="InterPro"/>
</dbReference>
<feature type="domain" description="HNH nuclease" evidence="2">
    <location>
        <begin position="21"/>
        <end position="71"/>
    </location>
</feature>
<dbReference type="InterPro" id="IPR002711">
    <property type="entry name" value="HNH"/>
</dbReference>
<keyword evidence="3" id="KW-0378">Hydrolase</keyword>
<organism evidence="3 4">
    <name type="scientific">Mycobacterium phage PurpleHaze</name>
    <dbReference type="NCBI Taxonomy" id="1983577"/>
    <lineage>
        <taxon>Viruses</taxon>
        <taxon>Duplodnaviria</taxon>
        <taxon>Heunggongvirae</taxon>
        <taxon>Uroviricota</taxon>
        <taxon>Caudoviricetes</taxon>
        <taxon>Microwolfvirus</taxon>
        <taxon>Microwolfvirus purplehaze</taxon>
    </lineage>
</organism>
<dbReference type="GO" id="GO:0003676">
    <property type="term" value="F:nucleic acid binding"/>
    <property type="evidence" value="ECO:0007669"/>
    <property type="project" value="InterPro"/>
</dbReference>
<dbReference type="InterPro" id="IPR003615">
    <property type="entry name" value="HNH_nuc"/>
</dbReference>
<keyword evidence="3" id="KW-0540">Nuclease</keyword>
<proteinExistence type="predicted"/>
<dbReference type="Pfam" id="PF01844">
    <property type="entry name" value="HNH"/>
    <property type="match status" value="1"/>
</dbReference>
<dbReference type="GeneID" id="64854692"/>
<keyword evidence="3" id="KW-0255">Endonuclease</keyword>
<dbReference type="EMBL" id="KY965063">
    <property type="protein sequence ID" value="ASJ79598.1"/>
    <property type="molecule type" value="Genomic_DNA"/>
</dbReference>
<dbReference type="CDD" id="cd00085">
    <property type="entry name" value="HNHc"/>
    <property type="match status" value="1"/>
</dbReference>
<sequence>MVSLSWSTSDRSTRLPDNWPAIRRQVLRDAGWICEIGWSGCVVEATEVDHIRRGDDHSRANLRAACSSCHGKKSSAEGNARKRQLRARRKRPTERHPGRI</sequence>
<dbReference type="Proteomes" id="UP000222302">
    <property type="component" value="Segment"/>
</dbReference>
<feature type="region of interest" description="Disordered" evidence="1">
    <location>
        <begin position="66"/>
        <end position="100"/>
    </location>
</feature>
<reference evidence="3 4" key="1">
    <citation type="submission" date="2017-04" db="EMBL/GenBank/DDBJ databases">
        <authorList>
            <person name="Amato S."/>
            <person name="Cagatay S."/>
            <person name="Craw N."/>
            <person name="Deshpande R."/>
            <person name="Haddad J."/>
            <person name="Ng W."/>
            <person name="Russell D.A."/>
            <person name="Garlena R.A."/>
            <person name="Pope W.H."/>
            <person name="Jacobs-Sera J."/>
            <person name="Hatfull G.F."/>
        </authorList>
    </citation>
    <scope>NUCLEOTIDE SEQUENCE [LARGE SCALE GENOMIC DNA]</scope>
</reference>
<protein>
    <submittedName>
        <fullName evidence="3">HNH endonuclease</fullName>
    </submittedName>
</protein>
<evidence type="ECO:0000256" key="1">
    <source>
        <dbReference type="SAM" id="MobiDB-lite"/>
    </source>
</evidence>
<dbReference type="SMART" id="SM00507">
    <property type="entry name" value="HNHc"/>
    <property type="match status" value="1"/>
</dbReference>
<accession>A0A220NS00</accession>
<evidence type="ECO:0000313" key="3">
    <source>
        <dbReference type="EMBL" id="ASJ79598.1"/>
    </source>
</evidence>